<evidence type="ECO:0000256" key="1">
    <source>
        <dbReference type="ARBA" id="ARBA00006499"/>
    </source>
</evidence>
<protein>
    <submittedName>
        <fullName evidence="3">Phospholipase carboxylesterase</fullName>
    </submittedName>
</protein>
<dbReference type="SUPFAM" id="SSF53474">
    <property type="entry name" value="alpha/beta-Hydrolases"/>
    <property type="match status" value="1"/>
</dbReference>
<organism evidence="3 4">
    <name type="scientific">Phlyctema vagabunda</name>
    <dbReference type="NCBI Taxonomy" id="108571"/>
    <lineage>
        <taxon>Eukaryota</taxon>
        <taxon>Fungi</taxon>
        <taxon>Dikarya</taxon>
        <taxon>Ascomycota</taxon>
        <taxon>Pezizomycotina</taxon>
        <taxon>Leotiomycetes</taxon>
        <taxon>Helotiales</taxon>
        <taxon>Dermateaceae</taxon>
        <taxon>Phlyctema</taxon>
    </lineage>
</organism>
<dbReference type="EMBL" id="JBFCZG010000001">
    <property type="protein sequence ID" value="KAL3426810.1"/>
    <property type="molecule type" value="Genomic_DNA"/>
</dbReference>
<gene>
    <name evidence="3" type="ORF">PVAG01_00319</name>
</gene>
<proteinExistence type="inferred from homology"/>
<name>A0ABR4PTY8_9HELO</name>
<feature type="domain" description="Phospholipase/carboxylesterase/thioesterase" evidence="2">
    <location>
        <begin position="16"/>
        <end position="186"/>
    </location>
</feature>
<evidence type="ECO:0000259" key="2">
    <source>
        <dbReference type="Pfam" id="PF02230"/>
    </source>
</evidence>
<dbReference type="InterPro" id="IPR029058">
    <property type="entry name" value="AB_hydrolase_fold"/>
</dbReference>
<dbReference type="InterPro" id="IPR050565">
    <property type="entry name" value="LYPA1-2/EST-like"/>
</dbReference>
<reference evidence="3 4" key="1">
    <citation type="submission" date="2024-06" db="EMBL/GenBank/DDBJ databases">
        <title>Complete genome of Phlyctema vagabunda strain 19-DSS-EL-015.</title>
        <authorList>
            <person name="Fiorenzani C."/>
        </authorList>
    </citation>
    <scope>NUCLEOTIDE SEQUENCE [LARGE SCALE GENOMIC DNA]</scope>
    <source>
        <strain evidence="3 4">19-DSS-EL-015</strain>
    </source>
</reference>
<accession>A0ABR4PTY8</accession>
<keyword evidence="4" id="KW-1185">Reference proteome</keyword>
<feature type="domain" description="Phospholipase/carboxylesterase/thioesterase" evidence="2">
    <location>
        <begin position="220"/>
        <end position="288"/>
    </location>
</feature>
<dbReference type="PANTHER" id="PTHR10655:SF63">
    <property type="entry name" value="PHOSPHOLIPASE_CARBOXYLESTERASE_THIOESTERASE DOMAIN-CONTAINING PROTEIN"/>
    <property type="match status" value="1"/>
</dbReference>
<dbReference type="Proteomes" id="UP001629113">
    <property type="component" value="Unassembled WGS sequence"/>
</dbReference>
<dbReference type="InterPro" id="IPR003140">
    <property type="entry name" value="PLipase/COase/thioEstase"/>
</dbReference>
<dbReference type="Pfam" id="PF02230">
    <property type="entry name" value="Abhydrolase_2"/>
    <property type="match status" value="2"/>
</dbReference>
<evidence type="ECO:0000313" key="3">
    <source>
        <dbReference type="EMBL" id="KAL3426810.1"/>
    </source>
</evidence>
<sequence>MSYTPEDVPSDSTTIIAPLSTNHTHTVIFLHGREDFGEDLAHYFFDSTSSDGSSLAELFPSTKWVFPTAKLRYSAQRDFEFSSSSFAESLKGEEIISQWFDVWDIKAPNEKQDLMIAGLQESIKDIIQIIQEEAEIIPLERVFLGGISQGCATGIHALLYSGLQLGGFIGLSSWLPFQNIIEQIPSSPGGKNNEEISQHIKAILGVPNDTDDRSSTTSVNIATAVPRTPVFLAHSKDDETVPFAHGQGLYKSIKSLGFGTTWKEYDDGGHWINPSQGVDDISLFLRQCMGSKS</sequence>
<evidence type="ECO:0000313" key="4">
    <source>
        <dbReference type="Proteomes" id="UP001629113"/>
    </source>
</evidence>
<dbReference type="PANTHER" id="PTHR10655">
    <property type="entry name" value="LYSOPHOSPHOLIPASE-RELATED"/>
    <property type="match status" value="1"/>
</dbReference>
<dbReference type="Gene3D" id="3.40.50.1820">
    <property type="entry name" value="alpha/beta hydrolase"/>
    <property type="match status" value="1"/>
</dbReference>
<comment type="caution">
    <text evidence="3">The sequence shown here is derived from an EMBL/GenBank/DDBJ whole genome shotgun (WGS) entry which is preliminary data.</text>
</comment>
<comment type="similarity">
    <text evidence="1">Belongs to the AB hydrolase superfamily. AB hydrolase 2 family.</text>
</comment>